<dbReference type="HAMAP" id="MF_00178">
    <property type="entry name" value="Lumazine_synth"/>
    <property type="match status" value="1"/>
</dbReference>
<feature type="binding site" evidence="7">
    <location>
        <position position="11"/>
    </location>
    <ligand>
        <name>5-amino-6-(D-ribitylamino)uracil</name>
        <dbReference type="ChEBI" id="CHEBI:15934"/>
    </ligand>
</feature>
<evidence type="ECO:0000256" key="2">
    <source>
        <dbReference type="ARBA" id="ARBA00007424"/>
    </source>
</evidence>
<dbReference type="RefSeq" id="WP_002729761.1">
    <property type="nucleotide sequence ID" value="NZ_CAHP01000028.1"/>
</dbReference>
<dbReference type="Gene3D" id="3.40.50.960">
    <property type="entry name" value="Lumazine/riboflavin synthase"/>
    <property type="match status" value="1"/>
</dbReference>
<dbReference type="InterPro" id="IPR036467">
    <property type="entry name" value="LS/RS_sf"/>
</dbReference>
<dbReference type="Proteomes" id="UP000004169">
    <property type="component" value="Unassembled WGS sequence"/>
</dbReference>
<evidence type="ECO:0000256" key="6">
    <source>
        <dbReference type="ARBA" id="ARBA00048785"/>
    </source>
</evidence>
<feature type="binding site" evidence="7">
    <location>
        <begin position="78"/>
        <end position="79"/>
    </location>
    <ligand>
        <name>(2S)-2-hydroxy-3-oxobutyl phosphate</name>
        <dbReference type="ChEBI" id="CHEBI:58830"/>
    </ligand>
</feature>
<comment type="catalytic activity">
    <reaction evidence="6 7">
        <text>(2S)-2-hydroxy-3-oxobutyl phosphate + 5-amino-6-(D-ribitylamino)uracil = 6,7-dimethyl-8-(1-D-ribityl)lumazine + phosphate + 2 H2O + H(+)</text>
        <dbReference type="Rhea" id="RHEA:26152"/>
        <dbReference type="ChEBI" id="CHEBI:15377"/>
        <dbReference type="ChEBI" id="CHEBI:15378"/>
        <dbReference type="ChEBI" id="CHEBI:15934"/>
        <dbReference type="ChEBI" id="CHEBI:43474"/>
        <dbReference type="ChEBI" id="CHEBI:58201"/>
        <dbReference type="ChEBI" id="CHEBI:58830"/>
        <dbReference type="EC" id="2.5.1.78"/>
    </reaction>
</comment>
<dbReference type="NCBIfam" id="TIGR00114">
    <property type="entry name" value="lumazine-synth"/>
    <property type="match status" value="1"/>
</dbReference>
<gene>
    <name evidence="7 8" type="primary">ribH</name>
    <name evidence="8" type="ORF">PHAMO_340012</name>
</gene>
<feature type="binding site" evidence="7">
    <location>
        <begin position="42"/>
        <end position="44"/>
    </location>
    <ligand>
        <name>5-amino-6-(D-ribitylamino)uracil</name>
        <dbReference type="ChEBI" id="CHEBI:15934"/>
    </ligand>
</feature>
<dbReference type="PANTHER" id="PTHR21058">
    <property type="entry name" value="6,7-DIMETHYL-8-RIBITYLLUMAZINE SYNTHASE DMRL SYNTHASE LUMAZINE SYNTHASE"/>
    <property type="match status" value="1"/>
</dbReference>
<dbReference type="eggNOG" id="COG0054">
    <property type="taxonomic scope" value="Bacteria"/>
</dbReference>
<evidence type="ECO:0000256" key="3">
    <source>
        <dbReference type="ARBA" id="ARBA00012664"/>
    </source>
</evidence>
<sequence>MARILIIEARFYDHIADGLLAGAREALDAAGASHELLTVPGIFELPGALNLVLAAAAHGNETARYDGFVALGCAIRGETDHYHHVGTECMRGLADLSVAHQLAFGNGVLTCHDEAQALNRADPKRKNLGGQAGRACLRMLAIKRALGLAV</sequence>
<evidence type="ECO:0000313" key="8">
    <source>
        <dbReference type="EMBL" id="CCG42139.1"/>
    </source>
</evidence>
<dbReference type="STRING" id="1150626.PHAMO_340012"/>
<evidence type="ECO:0000256" key="1">
    <source>
        <dbReference type="ARBA" id="ARBA00004917"/>
    </source>
</evidence>
<dbReference type="PANTHER" id="PTHR21058:SF0">
    <property type="entry name" value="6,7-DIMETHYL-8-RIBITYLLUMAZINE SYNTHASE"/>
    <property type="match status" value="1"/>
</dbReference>
<dbReference type="GO" id="GO:0000906">
    <property type="term" value="F:6,7-dimethyl-8-ribityllumazine synthase activity"/>
    <property type="evidence" value="ECO:0007669"/>
    <property type="project" value="UniProtKB-UniRule"/>
</dbReference>
<evidence type="ECO:0000256" key="4">
    <source>
        <dbReference type="ARBA" id="ARBA00022619"/>
    </source>
</evidence>
<dbReference type="EMBL" id="CAHP01000028">
    <property type="protein sequence ID" value="CCG42139.1"/>
    <property type="molecule type" value="Genomic_DNA"/>
</dbReference>
<comment type="pathway">
    <text evidence="1 7">Cofactor biosynthesis; riboflavin biosynthesis; riboflavin from 2-hydroxy-3-oxobutyl phosphate and 5-amino-6-(D-ribitylamino)uracil: step 1/2.</text>
</comment>
<feature type="binding site" evidence="7">
    <location>
        <position position="106"/>
    </location>
    <ligand>
        <name>5-amino-6-(D-ribitylamino)uracil</name>
        <dbReference type="ChEBI" id="CHEBI:15934"/>
    </ligand>
</feature>
<reference evidence="8 9" key="1">
    <citation type="journal article" date="2012" name="J. Bacteriol.">
        <title>Draft Genome Sequence of the Purple Photosynthetic Bacterium Phaeospirillum molischianum DSM120, a Particularly Versatile Bacterium.</title>
        <authorList>
            <person name="Duquesne K."/>
            <person name="Prima V."/>
            <person name="Ji B."/>
            <person name="Rouy Z."/>
            <person name="Medigue C."/>
            <person name="Talla E."/>
            <person name="Sturgis J.N."/>
        </authorList>
    </citation>
    <scope>NUCLEOTIDE SEQUENCE [LARGE SCALE GENOMIC DNA]</scope>
    <source>
        <strain evidence="9">DSM120</strain>
    </source>
</reference>
<dbReference type="OrthoDB" id="9809709at2"/>
<keyword evidence="4 7" id="KW-0686">Riboflavin biosynthesis</keyword>
<dbReference type="Pfam" id="PF00885">
    <property type="entry name" value="DMRL_synthase"/>
    <property type="match status" value="1"/>
</dbReference>
<dbReference type="CDD" id="cd09209">
    <property type="entry name" value="Lumazine_synthase-I"/>
    <property type="match status" value="1"/>
</dbReference>
<comment type="caution">
    <text evidence="8">The sequence shown here is derived from an EMBL/GenBank/DDBJ whole genome shotgun (WGS) entry which is preliminary data.</text>
</comment>
<feature type="binding site" evidence="7">
    <location>
        <position position="120"/>
    </location>
    <ligand>
        <name>(2S)-2-hydroxy-3-oxobutyl phosphate</name>
        <dbReference type="ChEBI" id="CHEBI:58830"/>
    </ligand>
</feature>
<dbReference type="EC" id="2.5.1.78" evidence="3 7"/>
<dbReference type="InterPro" id="IPR034964">
    <property type="entry name" value="LS"/>
</dbReference>
<dbReference type="AlphaFoldDB" id="H8FUV1"/>
<dbReference type="UniPathway" id="UPA00275">
    <property type="reaction ID" value="UER00404"/>
</dbReference>
<dbReference type="GO" id="GO:0005829">
    <property type="term" value="C:cytosol"/>
    <property type="evidence" value="ECO:0007669"/>
    <property type="project" value="TreeGrafter"/>
</dbReference>
<dbReference type="SUPFAM" id="SSF52121">
    <property type="entry name" value="Lumazine synthase"/>
    <property type="match status" value="1"/>
</dbReference>
<name>H8FUV1_MAGML</name>
<accession>H8FUV1</accession>
<protein>
    <recommendedName>
        <fullName evidence="3 7">6,7-dimethyl-8-ribityllumazine synthase</fullName>
        <shortName evidence="7">DMRL synthase</shortName>
        <shortName evidence="7">LS</shortName>
        <shortName evidence="7">Lumazine synthase</shortName>
        <ecNumber evidence="3 7">2.5.1.78</ecNumber>
    </recommendedName>
</protein>
<keyword evidence="9" id="KW-1185">Reference proteome</keyword>
<evidence type="ECO:0000256" key="5">
    <source>
        <dbReference type="ARBA" id="ARBA00022679"/>
    </source>
</evidence>
<dbReference type="GO" id="GO:0009349">
    <property type="term" value="C:riboflavin synthase complex"/>
    <property type="evidence" value="ECO:0007669"/>
    <property type="project" value="UniProtKB-UniRule"/>
</dbReference>
<comment type="similarity">
    <text evidence="2 7">Belongs to the DMRL synthase family.</text>
</comment>
<dbReference type="InterPro" id="IPR002180">
    <property type="entry name" value="LS/RS"/>
</dbReference>
<keyword evidence="5 7" id="KW-0808">Transferase</keyword>
<dbReference type="GO" id="GO:0009231">
    <property type="term" value="P:riboflavin biosynthetic process"/>
    <property type="evidence" value="ECO:0007669"/>
    <property type="project" value="UniProtKB-UniRule"/>
</dbReference>
<organism evidence="8 9">
    <name type="scientific">Magnetospirillum molischianum DSM 120</name>
    <dbReference type="NCBI Taxonomy" id="1150626"/>
    <lineage>
        <taxon>Bacteria</taxon>
        <taxon>Pseudomonadati</taxon>
        <taxon>Pseudomonadota</taxon>
        <taxon>Alphaproteobacteria</taxon>
        <taxon>Rhodospirillales</taxon>
        <taxon>Rhodospirillaceae</taxon>
        <taxon>Magnetospirillum</taxon>
    </lineage>
</organism>
<comment type="function">
    <text evidence="7">Catalyzes the formation of 6,7-dimethyl-8-ribityllumazine by condensation of 5-amino-6-(D-ribitylamino)uracil with 3,4-dihydroxy-2-butanone 4-phosphate. This is the penultimate step in the biosynthesis of riboflavin.</text>
</comment>
<proteinExistence type="inferred from homology"/>
<evidence type="ECO:0000256" key="7">
    <source>
        <dbReference type="HAMAP-Rule" id="MF_00178"/>
    </source>
</evidence>
<feature type="active site" description="Proton donor" evidence="7">
    <location>
        <position position="81"/>
    </location>
</feature>
<feature type="binding site" evidence="7">
    <location>
        <begin position="73"/>
        <end position="75"/>
    </location>
    <ligand>
        <name>5-amino-6-(D-ribitylamino)uracil</name>
        <dbReference type="ChEBI" id="CHEBI:15934"/>
    </ligand>
</feature>
<evidence type="ECO:0000313" key="9">
    <source>
        <dbReference type="Proteomes" id="UP000004169"/>
    </source>
</evidence>